<protein>
    <submittedName>
        <fullName evidence="1">Uncharacterized protein</fullName>
    </submittedName>
</protein>
<evidence type="ECO:0000313" key="2">
    <source>
        <dbReference type="Proteomes" id="UP001162483"/>
    </source>
</evidence>
<name>A0ABN9HIX9_9NEOB</name>
<gene>
    <name evidence="1" type="ORF">SPARVUS_LOCUS16183850</name>
</gene>
<proteinExistence type="predicted"/>
<evidence type="ECO:0000313" key="1">
    <source>
        <dbReference type="EMBL" id="CAI9621749.1"/>
    </source>
</evidence>
<accession>A0ABN9HIX9</accession>
<dbReference type="Proteomes" id="UP001162483">
    <property type="component" value="Unassembled WGS sequence"/>
</dbReference>
<organism evidence="1 2">
    <name type="scientific">Staurois parvus</name>
    <dbReference type="NCBI Taxonomy" id="386267"/>
    <lineage>
        <taxon>Eukaryota</taxon>
        <taxon>Metazoa</taxon>
        <taxon>Chordata</taxon>
        <taxon>Craniata</taxon>
        <taxon>Vertebrata</taxon>
        <taxon>Euteleostomi</taxon>
        <taxon>Amphibia</taxon>
        <taxon>Batrachia</taxon>
        <taxon>Anura</taxon>
        <taxon>Neobatrachia</taxon>
        <taxon>Ranoidea</taxon>
        <taxon>Ranidae</taxon>
        <taxon>Staurois</taxon>
    </lineage>
</organism>
<sequence length="71" mass="7873">MLGAFVMLQCEVSSVILFNNIFTIVMLWTQGRTDNSWGPPGNRGSRGPYFLAQTQKKPMKRVLGASHGAPY</sequence>
<dbReference type="EMBL" id="CATNWA010021207">
    <property type="protein sequence ID" value="CAI9621749.1"/>
    <property type="molecule type" value="Genomic_DNA"/>
</dbReference>
<keyword evidence="2" id="KW-1185">Reference proteome</keyword>
<comment type="caution">
    <text evidence="1">The sequence shown here is derived from an EMBL/GenBank/DDBJ whole genome shotgun (WGS) entry which is preliminary data.</text>
</comment>
<reference evidence="1" key="1">
    <citation type="submission" date="2023-05" db="EMBL/GenBank/DDBJ databases">
        <authorList>
            <person name="Stuckert A."/>
        </authorList>
    </citation>
    <scope>NUCLEOTIDE SEQUENCE</scope>
</reference>